<name>A0A1G8EXR4_9SPHI</name>
<dbReference type="PANTHER" id="PTHR42852:SF13">
    <property type="entry name" value="PROTEIN DIPZ"/>
    <property type="match status" value="1"/>
</dbReference>
<dbReference type="InterPro" id="IPR013766">
    <property type="entry name" value="Thioredoxin_domain"/>
</dbReference>
<accession>A0A1G8EXR4</accession>
<dbReference type="PANTHER" id="PTHR42852">
    <property type="entry name" value="THIOL:DISULFIDE INTERCHANGE PROTEIN DSBE"/>
    <property type="match status" value="1"/>
</dbReference>
<dbReference type="PROSITE" id="PS51352">
    <property type="entry name" value="THIOREDOXIN_2"/>
    <property type="match status" value="1"/>
</dbReference>
<dbReference type="GO" id="GO:0016853">
    <property type="term" value="F:isomerase activity"/>
    <property type="evidence" value="ECO:0007669"/>
    <property type="project" value="UniProtKB-KW"/>
</dbReference>
<dbReference type="SUPFAM" id="SSF52833">
    <property type="entry name" value="Thioredoxin-like"/>
    <property type="match status" value="1"/>
</dbReference>
<dbReference type="Pfam" id="PF13905">
    <property type="entry name" value="Thioredoxin_8"/>
    <property type="match status" value="1"/>
</dbReference>
<dbReference type="AlphaFoldDB" id="A0A1G8EXR4"/>
<dbReference type="InterPro" id="IPR036249">
    <property type="entry name" value="Thioredoxin-like_sf"/>
</dbReference>
<dbReference type="InterPro" id="IPR050553">
    <property type="entry name" value="Thioredoxin_ResA/DsbE_sf"/>
</dbReference>
<dbReference type="STRING" id="551996.SAMN05192573_11284"/>
<protein>
    <submittedName>
        <fullName evidence="2">Thiol-disulfide isomerase or thioredoxin</fullName>
    </submittedName>
</protein>
<sequence>MRINTARYLFLNLFLLLFFSKAYSADIIIKYIVEKDSSIRSTHSVSDYLLGIVENNYDNIEQNAQKNVPSVKKILFNSANEEIVLIKYKINRYGTFFITDFYGHEVLLDPSITHDTIVLNVNLNRFKKQSGAKKNLLYLNDSVSSTKFYIIKYPPKYKYMGFFDTLAYLHGDLHSGGGHYSFKEMNHQLDKYLSKVNAVYFDRVKFYKSFISQTRMPAKLKYYALKEIQYSYYNDLLDPLLNWDASLLGSYPDALRDTIKKIGRGLNNKDLFENIAAYRGVVFSYVYSGLITPPSRSFREKPDSAYLLNRSDYAVRNLRGYSQGYLLASLMRLATQINSVNTFELLYREYDHGSSLAGVNRYTDSLRTLILKSGNLAPTEVLNLNFETAQGENLKLQTLLNKDLIVVDCWATWCIPCRKQEPFLWEIATKYKDRVQFISISADQLKSKWDHWLLGNNSNGLLQLHAAGGFENVFFKRLMINAIPRYILLSRSGQLLNLAMPYPQDKDAFEKELQQHLN</sequence>
<dbReference type="Gene3D" id="3.40.30.10">
    <property type="entry name" value="Glutaredoxin"/>
    <property type="match status" value="1"/>
</dbReference>
<dbReference type="InterPro" id="IPR012336">
    <property type="entry name" value="Thioredoxin-like_fold"/>
</dbReference>
<evidence type="ECO:0000313" key="3">
    <source>
        <dbReference type="Proteomes" id="UP000199705"/>
    </source>
</evidence>
<proteinExistence type="predicted"/>
<evidence type="ECO:0000313" key="2">
    <source>
        <dbReference type="EMBL" id="SDH74665.1"/>
    </source>
</evidence>
<keyword evidence="3" id="KW-1185">Reference proteome</keyword>
<keyword evidence="2" id="KW-0413">Isomerase</keyword>
<evidence type="ECO:0000259" key="1">
    <source>
        <dbReference type="PROSITE" id="PS51352"/>
    </source>
</evidence>
<reference evidence="3" key="1">
    <citation type="submission" date="2016-10" db="EMBL/GenBank/DDBJ databases">
        <authorList>
            <person name="Varghese N."/>
            <person name="Submissions S."/>
        </authorList>
    </citation>
    <scope>NUCLEOTIDE SEQUENCE [LARGE SCALE GENOMIC DNA]</scope>
    <source>
        <strain evidence="3">Gh-67</strain>
    </source>
</reference>
<dbReference type="Proteomes" id="UP000199705">
    <property type="component" value="Unassembled WGS sequence"/>
</dbReference>
<dbReference type="EMBL" id="FNCG01000012">
    <property type="protein sequence ID" value="SDH74665.1"/>
    <property type="molecule type" value="Genomic_DNA"/>
</dbReference>
<feature type="domain" description="Thioredoxin" evidence="1">
    <location>
        <begin position="371"/>
        <end position="518"/>
    </location>
</feature>
<gene>
    <name evidence="2" type="ORF">SAMN05192573_11284</name>
</gene>
<organism evidence="2 3">
    <name type="scientific">Mucilaginibacter gossypii</name>
    <dbReference type="NCBI Taxonomy" id="551996"/>
    <lineage>
        <taxon>Bacteria</taxon>
        <taxon>Pseudomonadati</taxon>
        <taxon>Bacteroidota</taxon>
        <taxon>Sphingobacteriia</taxon>
        <taxon>Sphingobacteriales</taxon>
        <taxon>Sphingobacteriaceae</taxon>
        <taxon>Mucilaginibacter</taxon>
    </lineage>
</organism>
<dbReference type="RefSeq" id="WP_091171732.1">
    <property type="nucleotide sequence ID" value="NZ_FNCG01000012.1"/>
</dbReference>
<dbReference type="CDD" id="cd02966">
    <property type="entry name" value="TlpA_like_family"/>
    <property type="match status" value="1"/>
</dbReference>